<protein>
    <recommendedName>
        <fullName evidence="4">Ribbon-helix-helix protein, CopG family</fullName>
    </recommendedName>
</protein>
<accession>A0A6P2BVZ8</accession>
<organism evidence="2 3">
    <name type="scientific">Trebonia kvetii</name>
    <dbReference type="NCBI Taxonomy" id="2480626"/>
    <lineage>
        <taxon>Bacteria</taxon>
        <taxon>Bacillati</taxon>
        <taxon>Actinomycetota</taxon>
        <taxon>Actinomycetes</taxon>
        <taxon>Streptosporangiales</taxon>
        <taxon>Treboniaceae</taxon>
        <taxon>Trebonia</taxon>
    </lineage>
</organism>
<name>A0A6P2BVZ8_9ACTN</name>
<proteinExistence type="predicted"/>
<comment type="caution">
    <text evidence="2">The sequence shown here is derived from an EMBL/GenBank/DDBJ whole genome shotgun (WGS) entry which is preliminary data.</text>
</comment>
<evidence type="ECO:0000313" key="3">
    <source>
        <dbReference type="Proteomes" id="UP000460272"/>
    </source>
</evidence>
<sequence length="73" mass="8105">MTAKRKVSVSLDEDLVAELEAADEALSGQVNEAIRAEVERRRRNRLLTGMLDSLDAEYGPVDEALVAKYTELL</sequence>
<evidence type="ECO:0008006" key="4">
    <source>
        <dbReference type="Google" id="ProtNLM"/>
    </source>
</evidence>
<reference evidence="2 3" key="1">
    <citation type="submission" date="2018-11" db="EMBL/GenBank/DDBJ databases">
        <title>Trebonia kvetii gen.nov., sp.nov., a novel acidophilic actinobacterium, and proposal of the new actinobacterial family Treboniaceae fam. nov.</title>
        <authorList>
            <person name="Rapoport D."/>
            <person name="Sagova-Mareckova M."/>
            <person name="Sedlacek I."/>
            <person name="Provaznik J."/>
            <person name="Kralova S."/>
            <person name="Pavlinic D."/>
            <person name="Benes V."/>
            <person name="Kopecky J."/>
        </authorList>
    </citation>
    <scope>NUCLEOTIDE SEQUENCE [LARGE SCALE GENOMIC DNA]</scope>
    <source>
        <strain evidence="2 3">15Tr583</strain>
    </source>
</reference>
<evidence type="ECO:0000313" key="2">
    <source>
        <dbReference type="EMBL" id="TVZ02416.1"/>
    </source>
</evidence>
<gene>
    <name evidence="2" type="ORF">EAS64_26820</name>
</gene>
<dbReference type="InterPro" id="IPR009956">
    <property type="entry name" value="Post-segregation_anti-tox_CcdA"/>
</dbReference>
<dbReference type="Pfam" id="PF07362">
    <property type="entry name" value="CcdA"/>
    <property type="match status" value="1"/>
</dbReference>
<dbReference type="RefSeq" id="WP_145857399.1">
    <property type="nucleotide sequence ID" value="NZ_RPFW01000005.1"/>
</dbReference>
<dbReference type="AlphaFoldDB" id="A0A6P2BVZ8"/>
<evidence type="ECO:0000256" key="1">
    <source>
        <dbReference type="ARBA" id="ARBA00022649"/>
    </source>
</evidence>
<keyword evidence="3" id="KW-1185">Reference proteome</keyword>
<dbReference type="Proteomes" id="UP000460272">
    <property type="component" value="Unassembled WGS sequence"/>
</dbReference>
<keyword evidence="1" id="KW-1277">Toxin-antitoxin system</keyword>
<dbReference type="EMBL" id="RPFW01000005">
    <property type="protein sequence ID" value="TVZ02416.1"/>
    <property type="molecule type" value="Genomic_DNA"/>
</dbReference>